<organism evidence="5 6">
    <name type="scientific">Plakobranchus ocellatus</name>
    <dbReference type="NCBI Taxonomy" id="259542"/>
    <lineage>
        <taxon>Eukaryota</taxon>
        <taxon>Metazoa</taxon>
        <taxon>Spiralia</taxon>
        <taxon>Lophotrochozoa</taxon>
        <taxon>Mollusca</taxon>
        <taxon>Gastropoda</taxon>
        <taxon>Heterobranchia</taxon>
        <taxon>Euthyneura</taxon>
        <taxon>Panpulmonata</taxon>
        <taxon>Sacoglossa</taxon>
        <taxon>Placobranchoidea</taxon>
        <taxon>Plakobranchidae</taxon>
        <taxon>Plakobranchus</taxon>
    </lineage>
</organism>
<comment type="similarity">
    <text evidence="1 4">Belongs to the glycosyl hydrolase 27 family.</text>
</comment>
<keyword evidence="4" id="KW-1015">Disulfide bond</keyword>
<gene>
    <name evidence="5" type="ORF">PoB_004154500</name>
</gene>
<dbReference type="PANTHER" id="PTHR11452:SF83">
    <property type="entry name" value="ALPHA-GALACTOSIDASE"/>
    <property type="match status" value="1"/>
</dbReference>
<dbReference type="InterPro" id="IPR017853">
    <property type="entry name" value="GH"/>
</dbReference>
<evidence type="ECO:0000256" key="1">
    <source>
        <dbReference type="ARBA" id="ARBA00009743"/>
    </source>
</evidence>
<dbReference type="InterPro" id="IPR013785">
    <property type="entry name" value="Aldolase_TIM"/>
</dbReference>
<dbReference type="EC" id="3.2.1.-" evidence="4"/>
<dbReference type="InterPro" id="IPR000111">
    <property type="entry name" value="Glyco_hydro_27/36_CS"/>
</dbReference>
<protein>
    <recommendedName>
        <fullName evidence="4">Alpha-galactosidase</fullName>
        <ecNumber evidence="4">3.2.1.-</ecNumber>
    </recommendedName>
</protein>
<sequence>MKETTTKSSSSLTYSGLTPYRVFVLYSEKLYMDMADRLAADGYRDAGYKYVNIDDCWSSKERDPKTLALVPDPNRFPSGMKKLADYVHSKGLKLGIYGDMGTKTCGGYPGSKFTMELDAKTFAEWGIDSFKMDGCYSTTKDFTVAYPIMEFYLNKTGRPILFSCSWPAYMQSSDPDYPRIAKYCNIWRNYNDITDSWDSVKLIIKYYGDDKYNFSQVAGPGNFNDPDMASLGLGIVLRC</sequence>
<proteinExistence type="inferred from homology"/>
<dbReference type="PANTHER" id="PTHR11452">
    <property type="entry name" value="ALPHA-GALACTOSIDASE/ALPHA-N-ACETYLGALACTOSAMINIDASE"/>
    <property type="match status" value="1"/>
</dbReference>
<evidence type="ECO:0000256" key="4">
    <source>
        <dbReference type="RuleBase" id="RU361168"/>
    </source>
</evidence>
<dbReference type="EMBL" id="BLXT01004602">
    <property type="protein sequence ID" value="GFO15040.1"/>
    <property type="molecule type" value="Genomic_DNA"/>
</dbReference>
<dbReference type="AlphaFoldDB" id="A0AAV4B329"/>
<evidence type="ECO:0000313" key="6">
    <source>
        <dbReference type="Proteomes" id="UP000735302"/>
    </source>
</evidence>
<dbReference type="SUPFAM" id="SSF51445">
    <property type="entry name" value="(Trans)glycosidases"/>
    <property type="match status" value="1"/>
</dbReference>
<dbReference type="InterPro" id="IPR002241">
    <property type="entry name" value="Glyco_hydro_27"/>
</dbReference>
<comment type="subunit">
    <text evidence="4">Homodimer.</text>
</comment>
<dbReference type="GO" id="GO:0005737">
    <property type="term" value="C:cytoplasm"/>
    <property type="evidence" value="ECO:0007669"/>
    <property type="project" value="TreeGrafter"/>
</dbReference>
<dbReference type="GO" id="GO:0004557">
    <property type="term" value="F:alpha-galactosidase activity"/>
    <property type="evidence" value="ECO:0007669"/>
    <property type="project" value="TreeGrafter"/>
</dbReference>
<keyword evidence="6" id="KW-1185">Reference proteome</keyword>
<dbReference type="Gene3D" id="3.20.20.70">
    <property type="entry name" value="Aldolase class I"/>
    <property type="match status" value="1"/>
</dbReference>
<dbReference type="Proteomes" id="UP000735302">
    <property type="component" value="Unassembled WGS sequence"/>
</dbReference>
<evidence type="ECO:0000256" key="3">
    <source>
        <dbReference type="ARBA" id="ARBA00023295"/>
    </source>
</evidence>
<keyword evidence="3 4" id="KW-0326">Glycosidase</keyword>
<accession>A0AAV4B329</accession>
<dbReference type="CDD" id="cd14792">
    <property type="entry name" value="GH27"/>
    <property type="match status" value="1"/>
</dbReference>
<name>A0AAV4B329_9GAST</name>
<evidence type="ECO:0000256" key="2">
    <source>
        <dbReference type="ARBA" id="ARBA00022801"/>
    </source>
</evidence>
<dbReference type="GO" id="GO:0009311">
    <property type="term" value="P:oligosaccharide metabolic process"/>
    <property type="evidence" value="ECO:0007669"/>
    <property type="project" value="TreeGrafter"/>
</dbReference>
<keyword evidence="2 4" id="KW-0378">Hydrolase</keyword>
<dbReference type="PRINTS" id="PR00740">
    <property type="entry name" value="GLHYDRLASE27"/>
</dbReference>
<dbReference type="GO" id="GO:0016139">
    <property type="term" value="P:glycoside catabolic process"/>
    <property type="evidence" value="ECO:0007669"/>
    <property type="project" value="TreeGrafter"/>
</dbReference>
<evidence type="ECO:0000313" key="5">
    <source>
        <dbReference type="EMBL" id="GFO15040.1"/>
    </source>
</evidence>
<dbReference type="Pfam" id="PF16499">
    <property type="entry name" value="Melibiase_2"/>
    <property type="match status" value="1"/>
</dbReference>
<reference evidence="5 6" key="1">
    <citation type="journal article" date="2021" name="Elife">
        <title>Chloroplast acquisition without the gene transfer in kleptoplastic sea slugs, Plakobranchus ocellatus.</title>
        <authorList>
            <person name="Maeda T."/>
            <person name="Takahashi S."/>
            <person name="Yoshida T."/>
            <person name="Shimamura S."/>
            <person name="Takaki Y."/>
            <person name="Nagai Y."/>
            <person name="Toyoda A."/>
            <person name="Suzuki Y."/>
            <person name="Arimoto A."/>
            <person name="Ishii H."/>
            <person name="Satoh N."/>
            <person name="Nishiyama T."/>
            <person name="Hasebe M."/>
            <person name="Maruyama T."/>
            <person name="Minagawa J."/>
            <person name="Obokata J."/>
            <person name="Shigenobu S."/>
        </authorList>
    </citation>
    <scope>NUCLEOTIDE SEQUENCE [LARGE SCALE GENOMIC DNA]</scope>
</reference>
<dbReference type="PROSITE" id="PS00512">
    <property type="entry name" value="ALPHA_GALACTOSIDASE"/>
    <property type="match status" value="1"/>
</dbReference>
<comment type="caution">
    <text evidence="5">The sequence shown here is derived from an EMBL/GenBank/DDBJ whole genome shotgun (WGS) entry which is preliminary data.</text>
</comment>